<dbReference type="KEGG" id="mag:amb1402"/>
<dbReference type="EMBL" id="AP007255">
    <property type="protein sequence ID" value="BAE50206.1"/>
    <property type="molecule type" value="Genomic_DNA"/>
</dbReference>
<dbReference type="InterPro" id="IPR051200">
    <property type="entry name" value="Host-pathogen_enzymatic-act"/>
</dbReference>
<sequence>MKRLACHPERKRGISSWRTFSGLASMAQAEIPRLRLGMTRMAALLGLGLLSACSPALRGTGDLGLVVERADGRLMVVENSGNTKLASVAGLGDLSHAALVYSRDQRFAFVFGRDGGLSKVDILTGAIVGRVMQSGNSIGGAISQDGTLVAVANYTPGGIKVFDAATLEPVADIPAIGGDGKPSKVIGIADLTGKRFIYTLYDAGEIWIADLADPKAPKLTKYTNIGKLPYDALITGDGRWYLAGLFGEDGIALLDLWNPDKGVRRILDHYGKGKEALPVYKMPHLRGWAAAGDEIWLPAIGHHQVLVVDKGRWTEKARIDVAGQPVFAMARPDGRQVWVNFAVPDYSKVQVIDTQTKKVIKTLEPGLAILHMEFTPKGERVWLSVRDSDKVVVYDTETLEPVAELPAARPSGIFFTNRAHKTGL</sequence>
<organism evidence="1 2">
    <name type="scientific">Paramagnetospirillum magneticum (strain ATCC 700264 / AMB-1)</name>
    <name type="common">Magnetospirillum magneticum</name>
    <dbReference type="NCBI Taxonomy" id="342108"/>
    <lineage>
        <taxon>Bacteria</taxon>
        <taxon>Pseudomonadati</taxon>
        <taxon>Pseudomonadota</taxon>
        <taxon>Alphaproteobacteria</taxon>
        <taxon>Rhodospirillales</taxon>
        <taxon>Magnetospirillaceae</taxon>
        <taxon>Paramagnetospirillum</taxon>
    </lineage>
</organism>
<dbReference type="CDD" id="cd20778">
    <property type="entry name" value="8prop_hemeD1_NirF"/>
    <property type="match status" value="1"/>
</dbReference>
<dbReference type="STRING" id="342108.amb1402"/>
<dbReference type="InterPro" id="IPR011048">
    <property type="entry name" value="Haem_d1_sf"/>
</dbReference>
<dbReference type="AlphaFoldDB" id="Q2W7G9"/>
<dbReference type="HOGENOM" id="CLU_040920_0_0_5"/>
<dbReference type="Gene3D" id="2.140.10.20">
    <property type="entry name" value="C-terminal (heme d1) domain of cytochrome cd1-nitrite reductase"/>
    <property type="match status" value="1"/>
</dbReference>
<protein>
    <submittedName>
        <fullName evidence="1">NirF protein</fullName>
    </submittedName>
</protein>
<accession>Q2W7G9</accession>
<dbReference type="RefSeq" id="WP_011383812.1">
    <property type="nucleotide sequence ID" value="NC_007626.1"/>
</dbReference>
<dbReference type="PANTHER" id="PTHR47197:SF3">
    <property type="entry name" value="DIHYDRO-HEME D1 DEHYDROGENASE"/>
    <property type="match status" value="1"/>
</dbReference>
<keyword evidence="2" id="KW-1185">Reference proteome</keyword>
<dbReference type="Proteomes" id="UP000007058">
    <property type="component" value="Chromosome"/>
</dbReference>
<evidence type="ECO:0000313" key="2">
    <source>
        <dbReference type="Proteomes" id="UP000007058"/>
    </source>
</evidence>
<dbReference type="InterPro" id="IPR003143">
    <property type="entry name" value="Cyt_cd1_C_sf"/>
</dbReference>
<name>Q2W7G9_PARM1</name>
<proteinExistence type="predicted"/>
<reference evidence="1 2" key="1">
    <citation type="journal article" date="2005" name="DNA Res.">
        <title>Complete genome sequence of the facultative anaerobic magnetotactic bacterium Magnetospirillum sp. strain AMB-1.</title>
        <authorList>
            <person name="Matsunaga T."/>
            <person name="Okamura Y."/>
            <person name="Fukuda Y."/>
            <person name="Wahyudi A.T."/>
            <person name="Murase Y."/>
            <person name="Takeyama H."/>
        </authorList>
    </citation>
    <scope>NUCLEOTIDE SEQUENCE [LARGE SCALE GENOMIC DNA]</scope>
    <source>
        <strain evidence="2">ATCC 700264 / AMB-1</strain>
    </source>
</reference>
<gene>
    <name evidence="1" type="ordered locus">amb1402</name>
</gene>
<evidence type="ECO:0000313" key="1">
    <source>
        <dbReference type="EMBL" id="BAE50206.1"/>
    </source>
</evidence>
<dbReference type="PANTHER" id="PTHR47197">
    <property type="entry name" value="PROTEIN NIRF"/>
    <property type="match status" value="1"/>
</dbReference>
<dbReference type="SUPFAM" id="SSF51004">
    <property type="entry name" value="C-terminal (heme d1) domain of cytochrome cd1-nitrite reductase"/>
    <property type="match status" value="1"/>
</dbReference>
<dbReference type="Pfam" id="PF02239">
    <property type="entry name" value="Cytochrom_D1"/>
    <property type="match status" value="1"/>
</dbReference>